<dbReference type="InterPro" id="IPR021812">
    <property type="entry name" value="DUF3391"/>
</dbReference>
<feature type="region of interest" description="Disordered" evidence="1">
    <location>
        <begin position="82"/>
        <end position="108"/>
    </location>
</feature>
<dbReference type="InterPro" id="IPR037522">
    <property type="entry name" value="HD_GYP_dom"/>
</dbReference>
<reference evidence="3" key="1">
    <citation type="submission" date="2023-07" db="EMBL/GenBank/DDBJ databases">
        <authorList>
            <person name="Kim M."/>
        </authorList>
    </citation>
    <scope>NUCLEOTIDE SEQUENCE</scope>
    <source>
        <strain evidence="3">BIUV-7</strain>
    </source>
</reference>
<dbReference type="Pfam" id="PF11871">
    <property type="entry name" value="DUF3391"/>
    <property type="match status" value="1"/>
</dbReference>
<evidence type="ECO:0000256" key="1">
    <source>
        <dbReference type="SAM" id="MobiDB-lite"/>
    </source>
</evidence>
<dbReference type="Proteomes" id="UP001169764">
    <property type="component" value="Unassembled WGS sequence"/>
</dbReference>
<accession>A0ABT8Y3Q7</accession>
<evidence type="ECO:0000313" key="3">
    <source>
        <dbReference type="EMBL" id="MDO6412940.1"/>
    </source>
</evidence>
<protein>
    <submittedName>
        <fullName evidence="3">HD-GYP domain-containing protein</fullName>
    </submittedName>
</protein>
<dbReference type="InterPro" id="IPR003607">
    <property type="entry name" value="HD/PDEase_dom"/>
</dbReference>
<organism evidence="3 4">
    <name type="scientific">Sphingomonas natans</name>
    <dbReference type="NCBI Taxonomy" id="3063330"/>
    <lineage>
        <taxon>Bacteria</taxon>
        <taxon>Pseudomonadati</taxon>
        <taxon>Pseudomonadota</taxon>
        <taxon>Alphaproteobacteria</taxon>
        <taxon>Sphingomonadales</taxon>
        <taxon>Sphingomonadaceae</taxon>
        <taxon>Sphingomonas</taxon>
    </lineage>
</organism>
<dbReference type="PANTHER" id="PTHR43155">
    <property type="entry name" value="CYCLIC DI-GMP PHOSPHODIESTERASE PA4108-RELATED"/>
    <property type="match status" value="1"/>
</dbReference>
<feature type="domain" description="HD-GYP" evidence="2">
    <location>
        <begin position="160"/>
        <end position="356"/>
    </location>
</feature>
<name>A0ABT8Y3Q7_9SPHN</name>
<dbReference type="Gene3D" id="1.10.3210.10">
    <property type="entry name" value="Hypothetical protein af1432"/>
    <property type="match status" value="1"/>
</dbReference>
<keyword evidence="4" id="KW-1185">Reference proteome</keyword>
<sequence length="435" mass="47189">MLQRVAPDQVTVGMYIRKFEGSWFYHPFWRARFVIRTERQLQRIRDSGLHVLIDAAKGADAASSSAEVAAAPVRRRTFAEPSTLMQSAPVRAPRPSPQSRPASTPARVVAPPAFGKADKVRATALAQRSTKVVQALFENCQIGRTVSTEPILSVVDDIATTLEQNGAAFINVTRLRAKGDAIYTHSIAVCALMIGLAREAGCPPATIHAMGTAGLLHDVGKVVIDQALLDKTEALTEAEIADIRRHPQSGHDILSEEIRLPPAALDVCVNHHERLDGSGYPFGLRGDAISQATRMAVICDVYDAMTSGTSYRKGISPAEAIAQMDADEGKYDGALLFKFMRSIGVFPAGKLVRLRSNRLAIILPPAGADRQPLARAFYATVDTAFVDYQDVILSDRLSDDQAVREEDPAAWFGGDWTEMRARIEKGKFSAAPATA</sequence>
<dbReference type="Pfam" id="PF13487">
    <property type="entry name" value="HD_5"/>
    <property type="match status" value="1"/>
</dbReference>
<evidence type="ECO:0000259" key="2">
    <source>
        <dbReference type="PROSITE" id="PS51832"/>
    </source>
</evidence>
<comment type="caution">
    <text evidence="3">The sequence shown here is derived from an EMBL/GenBank/DDBJ whole genome shotgun (WGS) entry which is preliminary data.</text>
</comment>
<dbReference type="SUPFAM" id="SSF109604">
    <property type="entry name" value="HD-domain/PDEase-like"/>
    <property type="match status" value="1"/>
</dbReference>
<evidence type="ECO:0000313" key="4">
    <source>
        <dbReference type="Proteomes" id="UP001169764"/>
    </source>
</evidence>
<dbReference type="PROSITE" id="PS51832">
    <property type="entry name" value="HD_GYP"/>
    <property type="match status" value="1"/>
</dbReference>
<gene>
    <name evidence="3" type="ORF">Q4F19_00950</name>
</gene>
<dbReference type="SMART" id="SM00471">
    <property type="entry name" value="HDc"/>
    <property type="match status" value="1"/>
</dbReference>
<dbReference type="EMBL" id="JAUOTP010000001">
    <property type="protein sequence ID" value="MDO6412940.1"/>
    <property type="molecule type" value="Genomic_DNA"/>
</dbReference>
<dbReference type="CDD" id="cd00077">
    <property type="entry name" value="HDc"/>
    <property type="match status" value="1"/>
</dbReference>
<proteinExistence type="predicted"/>
<dbReference type="RefSeq" id="WP_303539269.1">
    <property type="nucleotide sequence ID" value="NZ_JAUOTP010000001.1"/>
</dbReference>
<dbReference type="PANTHER" id="PTHR43155:SF2">
    <property type="entry name" value="CYCLIC DI-GMP PHOSPHODIESTERASE PA4108"/>
    <property type="match status" value="1"/>
</dbReference>